<evidence type="ECO:0000256" key="1">
    <source>
        <dbReference type="ARBA" id="ARBA00006717"/>
    </source>
</evidence>
<dbReference type="AlphaFoldDB" id="A0A1F7U3Y0"/>
<evidence type="ECO:0000256" key="2">
    <source>
        <dbReference type="ARBA" id="ARBA00012028"/>
    </source>
</evidence>
<evidence type="ECO:0000256" key="5">
    <source>
        <dbReference type="PIRSR" id="PIRSR613078-1"/>
    </source>
</evidence>
<protein>
    <recommendedName>
        <fullName evidence="2">phosphoglycerate mutase (2,3-diphosphoglycerate-dependent)</fullName>
        <ecNumber evidence="2">5.4.2.11</ecNumber>
    </recommendedName>
</protein>
<proteinExistence type="inferred from homology"/>
<dbReference type="InterPro" id="IPR013078">
    <property type="entry name" value="His_Pase_superF_clade-1"/>
</dbReference>
<comment type="caution">
    <text evidence="7">The sequence shown here is derived from an EMBL/GenBank/DDBJ whole genome shotgun (WGS) entry which is preliminary data.</text>
</comment>
<comment type="similarity">
    <text evidence="1">Belongs to the phosphoglycerate mutase family. BPG-dependent PGAM subfamily.</text>
</comment>
<dbReference type="Gene3D" id="3.40.50.1240">
    <property type="entry name" value="Phosphoglycerate mutase-like"/>
    <property type="match status" value="1"/>
</dbReference>
<keyword evidence="3" id="KW-0324">Glycolysis</keyword>
<accession>A0A1F7U3Y0</accession>
<feature type="binding site" evidence="6">
    <location>
        <position position="60"/>
    </location>
    <ligand>
        <name>substrate</name>
    </ligand>
</feature>
<dbReference type="PANTHER" id="PTHR11931">
    <property type="entry name" value="PHOSPHOGLYCERATE MUTASE"/>
    <property type="match status" value="1"/>
</dbReference>
<dbReference type="CDD" id="cd07067">
    <property type="entry name" value="HP_PGM_like"/>
    <property type="match status" value="1"/>
</dbReference>
<keyword evidence="4" id="KW-0413">Isomerase</keyword>
<reference evidence="7 8" key="1">
    <citation type="journal article" date="2016" name="Nat. Commun.">
        <title>Thousands of microbial genomes shed light on interconnected biogeochemical processes in an aquifer system.</title>
        <authorList>
            <person name="Anantharaman K."/>
            <person name="Brown C.T."/>
            <person name="Hug L.A."/>
            <person name="Sharon I."/>
            <person name="Castelle C.J."/>
            <person name="Probst A.J."/>
            <person name="Thomas B.C."/>
            <person name="Singh A."/>
            <person name="Wilkins M.J."/>
            <person name="Karaoz U."/>
            <person name="Brodie E.L."/>
            <person name="Williams K.H."/>
            <person name="Hubbard S.S."/>
            <person name="Banfield J.F."/>
        </authorList>
    </citation>
    <scope>NUCLEOTIDE SEQUENCE [LARGE SCALE GENOMIC DNA]</scope>
</reference>
<dbReference type="EMBL" id="MGDZ01000064">
    <property type="protein sequence ID" value="OGL72397.1"/>
    <property type="molecule type" value="Genomic_DNA"/>
</dbReference>
<feature type="binding site" evidence="6">
    <location>
        <position position="96"/>
    </location>
    <ligand>
        <name>substrate</name>
    </ligand>
</feature>
<dbReference type="Proteomes" id="UP000176303">
    <property type="component" value="Unassembled WGS sequence"/>
</dbReference>
<organism evidence="7 8">
    <name type="scientific">Candidatus Uhrbacteria bacterium RIFCSPHIGHO2_02_FULL_57_19</name>
    <dbReference type="NCBI Taxonomy" id="1802391"/>
    <lineage>
        <taxon>Bacteria</taxon>
        <taxon>Candidatus Uhriibacteriota</taxon>
    </lineage>
</organism>
<evidence type="ECO:0000256" key="6">
    <source>
        <dbReference type="PIRSR" id="PIRSR613078-2"/>
    </source>
</evidence>
<dbReference type="SMART" id="SM00855">
    <property type="entry name" value="PGAM"/>
    <property type="match status" value="1"/>
</dbReference>
<dbReference type="Pfam" id="PF00300">
    <property type="entry name" value="His_Phos_1"/>
    <property type="match status" value="1"/>
</dbReference>
<dbReference type="STRING" id="1802391.A3D72_01005"/>
<feature type="active site" description="Tele-phosphohistidine intermediate" evidence="5">
    <location>
        <position position="10"/>
    </location>
</feature>
<name>A0A1F7U3Y0_9BACT</name>
<dbReference type="InterPro" id="IPR029033">
    <property type="entry name" value="His_PPase_superfam"/>
</dbReference>
<gene>
    <name evidence="7" type="ORF">A3D72_01005</name>
</gene>
<dbReference type="GO" id="GO:0004619">
    <property type="term" value="F:phosphoglycerate mutase activity"/>
    <property type="evidence" value="ECO:0007669"/>
    <property type="project" value="UniProtKB-EC"/>
</dbReference>
<evidence type="ECO:0000256" key="3">
    <source>
        <dbReference type="ARBA" id="ARBA00023152"/>
    </source>
</evidence>
<evidence type="ECO:0000313" key="7">
    <source>
        <dbReference type="EMBL" id="OGL72397.1"/>
    </source>
</evidence>
<dbReference type="PIRSF" id="PIRSF000709">
    <property type="entry name" value="6PFK_2-Ptase"/>
    <property type="match status" value="1"/>
</dbReference>
<dbReference type="EC" id="5.4.2.11" evidence="2"/>
<feature type="active site" description="Proton donor/acceptor" evidence="5">
    <location>
        <position position="85"/>
    </location>
</feature>
<sequence length="202" mass="22686">MKTTLYLVRHGQSEARARNIVQGVGLDIPLTPEGVIQAARAAGVLAGYKFDKIFSSTAVRARDTAAIIRRRHPGVPYEEIAELNERSKGVTEGMTKDDFAAKYPEIIEQWNKEEDARPPGGENFEDVANRVVPTIERHVAGDAKGSSFLYVIHGNVIRAILGHILDVPHRLRPRIEQDYCAFNVARYDHERARWSVECVNRV</sequence>
<dbReference type="GO" id="GO:0006096">
    <property type="term" value="P:glycolytic process"/>
    <property type="evidence" value="ECO:0007669"/>
    <property type="project" value="UniProtKB-KW"/>
</dbReference>
<dbReference type="SUPFAM" id="SSF53254">
    <property type="entry name" value="Phosphoglycerate mutase-like"/>
    <property type="match status" value="1"/>
</dbReference>
<dbReference type="InterPro" id="IPR005952">
    <property type="entry name" value="Phosphogly_mut1"/>
</dbReference>
<evidence type="ECO:0000256" key="4">
    <source>
        <dbReference type="ARBA" id="ARBA00023235"/>
    </source>
</evidence>
<evidence type="ECO:0000313" key="8">
    <source>
        <dbReference type="Proteomes" id="UP000176303"/>
    </source>
</evidence>